<evidence type="ECO:0000313" key="5">
    <source>
        <dbReference type="Proteomes" id="UP001454036"/>
    </source>
</evidence>
<dbReference type="Proteomes" id="UP001454036">
    <property type="component" value="Unassembled WGS sequence"/>
</dbReference>
<dbReference type="Pfam" id="PF03514">
    <property type="entry name" value="GRAS"/>
    <property type="match status" value="1"/>
</dbReference>
<comment type="caution">
    <text evidence="4">The sequence shown here is derived from an EMBL/GenBank/DDBJ whole genome shotgun (WGS) entry which is preliminary data.</text>
</comment>
<name>A0AAV3P1Z9_LITER</name>
<evidence type="ECO:0000256" key="2">
    <source>
        <dbReference type="ARBA" id="ARBA00023163"/>
    </source>
</evidence>
<keyword evidence="1" id="KW-0805">Transcription regulation</keyword>
<dbReference type="PROSITE" id="PS50985">
    <property type="entry name" value="GRAS"/>
    <property type="match status" value="1"/>
</dbReference>
<evidence type="ECO:0000313" key="4">
    <source>
        <dbReference type="EMBL" id="GAA0145504.1"/>
    </source>
</evidence>
<evidence type="ECO:0000256" key="1">
    <source>
        <dbReference type="ARBA" id="ARBA00023015"/>
    </source>
</evidence>
<sequence>MPQVYEGPVIYIHALQQRYKYNYKQQNSHKLVFETFEMTLFNNDHIQLNQQGNAVDATRGYKSSVCVSQISEQDNQFTVNKWADIDTFRNEYGFYQDTAPDIKGTESLSVSLGLHQPTLSATNVLQIREQQYSNYVNNVGSSSDGGKGKEVCLPPALLDLFKHHLTESKSCKKEPVSGRENPKLSTEQIMRLAAERFVEFASHMFININANTHPYSSNLKGLTVDDKMDVELVQLLLTVVEKVSLKQTDKACRLLSNCRKLASNIGTPVQRAVFYFAEALAKKIERETGRNLSTLCEKSPEDPTISTKLKHHNAILAYYKTLPFPQVLQFAGVETILESIKMNSKVHVIDIQMRIGATWAIVMQALDKQDGYKVKQLKLTVIETSDKEAAEATCTHLKNFSESLNLRFCYHIILLSDMKDLQVSQFEVEAGEVIVAYAPYVLRTMISRPKSLERLMTTMKQLNPSVMVITEVEANHNSPSFVNRFVEAFFYHGAKFDILEDIMERNDENRMALEAGIFRPVIHNIVATEGTERFTRSVKIEVWRAFFERFGMVETKLSQSTLYEAQLVLQSFPCVKSCSLEKKGKGLAVGWKGTPLFTLSAWSFS</sequence>
<feature type="short sequence motif" description="VHIID" evidence="3">
    <location>
        <begin position="346"/>
        <end position="350"/>
    </location>
</feature>
<organism evidence="4 5">
    <name type="scientific">Lithospermum erythrorhizon</name>
    <name type="common">Purple gromwell</name>
    <name type="synonym">Lithospermum officinale var. erythrorhizon</name>
    <dbReference type="NCBI Taxonomy" id="34254"/>
    <lineage>
        <taxon>Eukaryota</taxon>
        <taxon>Viridiplantae</taxon>
        <taxon>Streptophyta</taxon>
        <taxon>Embryophyta</taxon>
        <taxon>Tracheophyta</taxon>
        <taxon>Spermatophyta</taxon>
        <taxon>Magnoliopsida</taxon>
        <taxon>eudicotyledons</taxon>
        <taxon>Gunneridae</taxon>
        <taxon>Pentapetalae</taxon>
        <taxon>asterids</taxon>
        <taxon>lamiids</taxon>
        <taxon>Boraginales</taxon>
        <taxon>Boraginaceae</taxon>
        <taxon>Boraginoideae</taxon>
        <taxon>Lithospermeae</taxon>
        <taxon>Lithospermum</taxon>
    </lineage>
</organism>
<dbReference type="PANTHER" id="PTHR31636">
    <property type="entry name" value="OSJNBA0084A10.13 PROTEIN-RELATED"/>
    <property type="match status" value="1"/>
</dbReference>
<gene>
    <name evidence="4" type="ORF">LIER_05685</name>
</gene>
<dbReference type="InterPro" id="IPR005202">
    <property type="entry name" value="TF_GRAS"/>
</dbReference>
<keyword evidence="5" id="KW-1185">Reference proteome</keyword>
<protein>
    <submittedName>
        <fullName evidence="4">Uncharacterized protein</fullName>
    </submittedName>
</protein>
<dbReference type="EMBL" id="BAABME010000791">
    <property type="protein sequence ID" value="GAA0145504.1"/>
    <property type="molecule type" value="Genomic_DNA"/>
</dbReference>
<evidence type="ECO:0000256" key="3">
    <source>
        <dbReference type="PROSITE-ProRule" id="PRU01191"/>
    </source>
</evidence>
<reference evidence="4 5" key="1">
    <citation type="submission" date="2024-01" db="EMBL/GenBank/DDBJ databases">
        <title>The complete chloroplast genome sequence of Lithospermum erythrorhizon: insights into the phylogenetic relationship among Boraginaceae species and the maternal lineages of purple gromwells.</title>
        <authorList>
            <person name="Okada T."/>
            <person name="Watanabe K."/>
        </authorList>
    </citation>
    <scope>NUCLEOTIDE SEQUENCE [LARGE SCALE GENOMIC DNA]</scope>
</reference>
<comment type="similarity">
    <text evidence="3">Belongs to the GRAS family.</text>
</comment>
<proteinExistence type="inferred from homology"/>
<keyword evidence="2" id="KW-0804">Transcription</keyword>
<feature type="region of interest" description="Leucine repeat II (LRII)" evidence="3">
    <location>
        <begin position="392"/>
        <end position="424"/>
    </location>
</feature>
<feature type="region of interest" description="SAW" evidence="3">
    <location>
        <begin position="527"/>
        <end position="603"/>
    </location>
</feature>
<dbReference type="AlphaFoldDB" id="A0AAV3P1Z9"/>
<accession>A0AAV3P1Z9</accession>
<comment type="caution">
    <text evidence="3">Lacks conserved residue(s) required for the propagation of feature annotation.</text>
</comment>